<dbReference type="AlphaFoldDB" id="A0A6C0LJW0"/>
<protein>
    <submittedName>
        <fullName evidence="2">Uncharacterized protein</fullName>
    </submittedName>
</protein>
<accession>A0A6C0LJW0</accession>
<dbReference type="InterPro" id="IPR007577">
    <property type="entry name" value="GlycoTrfase_DXD_sugar-bd_CS"/>
</dbReference>
<reference evidence="2" key="1">
    <citation type="journal article" date="2020" name="Nature">
        <title>Giant virus diversity and host interactions through global metagenomics.</title>
        <authorList>
            <person name="Schulz F."/>
            <person name="Roux S."/>
            <person name="Paez-Espino D."/>
            <person name="Jungbluth S."/>
            <person name="Walsh D.A."/>
            <person name="Denef V.J."/>
            <person name="McMahon K.D."/>
            <person name="Konstantinidis K.T."/>
            <person name="Eloe-Fadrosh E.A."/>
            <person name="Kyrpides N.C."/>
            <person name="Woyke T."/>
        </authorList>
    </citation>
    <scope>NUCLEOTIDE SEQUENCE</scope>
    <source>
        <strain evidence="2">GVMAG-M-3300027804-48</strain>
    </source>
</reference>
<dbReference type="GO" id="GO:0016020">
    <property type="term" value="C:membrane"/>
    <property type="evidence" value="ECO:0007669"/>
    <property type="project" value="GOC"/>
</dbReference>
<evidence type="ECO:0000313" key="2">
    <source>
        <dbReference type="EMBL" id="QHU29472.1"/>
    </source>
</evidence>
<keyword evidence="1" id="KW-0808">Transferase</keyword>
<organism evidence="2">
    <name type="scientific">viral metagenome</name>
    <dbReference type="NCBI Taxonomy" id="1070528"/>
    <lineage>
        <taxon>unclassified sequences</taxon>
        <taxon>metagenomes</taxon>
        <taxon>organismal metagenomes</taxon>
    </lineage>
</organism>
<dbReference type="GO" id="GO:0000030">
    <property type="term" value="F:mannosyltransferase activity"/>
    <property type="evidence" value="ECO:0007669"/>
    <property type="project" value="TreeGrafter"/>
</dbReference>
<name>A0A6C0LJW0_9ZZZZ</name>
<dbReference type="Pfam" id="PF04488">
    <property type="entry name" value="Gly_transf_sug"/>
    <property type="match status" value="1"/>
</dbReference>
<dbReference type="GO" id="GO:0051999">
    <property type="term" value="P:mannosyl-inositol phosphorylceramide biosynthetic process"/>
    <property type="evidence" value="ECO:0007669"/>
    <property type="project" value="TreeGrafter"/>
</dbReference>
<proteinExistence type="predicted"/>
<dbReference type="EMBL" id="MN740489">
    <property type="protein sequence ID" value="QHU29472.1"/>
    <property type="molecule type" value="Genomic_DNA"/>
</dbReference>
<dbReference type="PANTHER" id="PTHR32385">
    <property type="entry name" value="MANNOSYL PHOSPHORYLINOSITOL CERAMIDE SYNTHASE"/>
    <property type="match status" value="1"/>
</dbReference>
<evidence type="ECO:0000256" key="1">
    <source>
        <dbReference type="ARBA" id="ARBA00022679"/>
    </source>
</evidence>
<sequence length="216" mass="25736">MITFGIYTKVPMNIFQAGINKNFISQTLRINNPEFNYFYFDANDCEKFILNNYPSSVYDTYKKLIPFEYKLDLWKYCVLYKYGGIFIDDKYDDNIKLINLIDRNYFVKNKNHYYNKPLVNSDFIITKNNNPILNIAIYEIVKNVNNNYYGIDVTYPTGSGLLGKLFKENNLMAELCYNDGEIKFNNIIIMKTKNNYNNSTNTNYLWMTKRIYDKQK</sequence>
<dbReference type="PANTHER" id="PTHR32385:SF15">
    <property type="entry name" value="INOSITOL PHOSPHOCERAMIDE MANNOSYLTRANSFERASE 1"/>
    <property type="match status" value="1"/>
</dbReference>
<dbReference type="Gene3D" id="3.90.550.20">
    <property type="match status" value="1"/>
</dbReference>
<dbReference type="InterPro" id="IPR051706">
    <property type="entry name" value="Glycosyltransferase_domain"/>
</dbReference>